<name>A0ABR3SZQ6_9PEZI</name>
<dbReference type="EMBL" id="JAJVDC020000026">
    <property type="protein sequence ID" value="KAL1632799.1"/>
    <property type="molecule type" value="Genomic_DNA"/>
</dbReference>
<keyword evidence="3" id="KW-1185">Reference proteome</keyword>
<proteinExistence type="predicted"/>
<gene>
    <name evidence="2" type="primary">ATP14</name>
    <name evidence="2" type="ORF">SLS56_003289</name>
</gene>
<evidence type="ECO:0000313" key="3">
    <source>
        <dbReference type="Proteomes" id="UP001521116"/>
    </source>
</evidence>
<organism evidence="2 3">
    <name type="scientific">Neofusicoccum ribis</name>
    <dbReference type="NCBI Taxonomy" id="45134"/>
    <lineage>
        <taxon>Eukaryota</taxon>
        <taxon>Fungi</taxon>
        <taxon>Dikarya</taxon>
        <taxon>Ascomycota</taxon>
        <taxon>Pezizomycotina</taxon>
        <taxon>Dothideomycetes</taxon>
        <taxon>Dothideomycetes incertae sedis</taxon>
        <taxon>Botryosphaeriales</taxon>
        <taxon>Botryosphaeriaceae</taxon>
        <taxon>Neofusicoccum</taxon>
    </lineage>
</organism>
<dbReference type="Pfam" id="PF10775">
    <property type="entry name" value="ATP_sub_h"/>
    <property type="match status" value="1"/>
</dbReference>
<protein>
    <submittedName>
        <fullName evidence="2">ATP synthase F0 subcomplex subunit H atp14</fullName>
    </submittedName>
</protein>
<feature type="region of interest" description="Disordered" evidence="1">
    <location>
        <begin position="57"/>
        <end position="128"/>
    </location>
</feature>
<sequence length="128" mass="14130">MLAQTIRASRLSVGRLAQRNAVMARRTYLTPTAVRQAASIAADLVQDMYLRELKNYKPTPVKPTDAEGQVQKFAIPKPPTSPEESDLASDLKEYETQQPEVEGQAAGETSAVEEDWFEEEEEAPAAAH</sequence>
<dbReference type="PANTHER" id="PTHR28207">
    <property type="entry name" value="ATP SYNTHASE SUBUNIT H, MITOCHONDRIAL"/>
    <property type="match status" value="1"/>
</dbReference>
<dbReference type="InterPro" id="IPR019711">
    <property type="entry name" value="ATP_synth_F0_suH"/>
</dbReference>
<evidence type="ECO:0000256" key="1">
    <source>
        <dbReference type="SAM" id="MobiDB-lite"/>
    </source>
</evidence>
<dbReference type="Proteomes" id="UP001521116">
    <property type="component" value="Unassembled WGS sequence"/>
</dbReference>
<evidence type="ECO:0000313" key="2">
    <source>
        <dbReference type="EMBL" id="KAL1632799.1"/>
    </source>
</evidence>
<accession>A0ABR3SZQ6</accession>
<reference evidence="2 3" key="1">
    <citation type="submission" date="2024-02" db="EMBL/GenBank/DDBJ databases">
        <title>De novo assembly and annotation of 12 fungi associated with fruit tree decline syndrome in Ontario, Canada.</title>
        <authorList>
            <person name="Sulman M."/>
            <person name="Ellouze W."/>
            <person name="Ilyukhin E."/>
        </authorList>
    </citation>
    <scope>NUCLEOTIDE SEQUENCE [LARGE SCALE GENOMIC DNA]</scope>
    <source>
        <strain evidence="2 3">M1-105</strain>
    </source>
</reference>
<dbReference type="PANTHER" id="PTHR28207:SF1">
    <property type="entry name" value="ATP SYNTHASE SUBUNIT H, MITOCHONDRIAL"/>
    <property type="match status" value="1"/>
</dbReference>
<comment type="caution">
    <text evidence="2">The sequence shown here is derived from an EMBL/GenBank/DDBJ whole genome shotgun (WGS) entry which is preliminary data.</text>
</comment>
<feature type="compositionally biased region" description="Acidic residues" evidence="1">
    <location>
        <begin position="111"/>
        <end position="128"/>
    </location>
</feature>